<dbReference type="InterPro" id="IPR050331">
    <property type="entry name" value="Zinc_finger"/>
</dbReference>
<dbReference type="FunFam" id="3.30.160.60:FF:000100">
    <property type="entry name" value="Zinc finger 45-like"/>
    <property type="match status" value="3"/>
</dbReference>
<feature type="region of interest" description="Disordered" evidence="11">
    <location>
        <begin position="158"/>
        <end position="195"/>
    </location>
</feature>
<gene>
    <name evidence="14" type="primary">LOC113211921</name>
</gene>
<keyword evidence="6" id="KW-0805">Transcription regulation</keyword>
<dbReference type="GO" id="GO:0010468">
    <property type="term" value="P:regulation of gene expression"/>
    <property type="evidence" value="ECO:0007669"/>
    <property type="project" value="TreeGrafter"/>
</dbReference>
<dbReference type="GO" id="GO:0003677">
    <property type="term" value="F:DNA binding"/>
    <property type="evidence" value="ECO:0007669"/>
    <property type="project" value="UniProtKB-KW"/>
</dbReference>
<dbReference type="GO" id="GO:0005634">
    <property type="term" value="C:nucleus"/>
    <property type="evidence" value="ECO:0007669"/>
    <property type="project" value="UniProtKB-SubCell"/>
</dbReference>
<evidence type="ECO:0000313" key="14">
    <source>
        <dbReference type="RefSeq" id="XP_052126866.1"/>
    </source>
</evidence>
<feature type="domain" description="C2H2-type" evidence="12">
    <location>
        <begin position="502"/>
        <end position="529"/>
    </location>
</feature>
<feature type="domain" description="C2H2-type" evidence="12">
    <location>
        <begin position="269"/>
        <end position="296"/>
    </location>
</feature>
<keyword evidence="13" id="KW-1185">Reference proteome</keyword>
<evidence type="ECO:0000256" key="6">
    <source>
        <dbReference type="ARBA" id="ARBA00023015"/>
    </source>
</evidence>
<dbReference type="PANTHER" id="PTHR16515:SF49">
    <property type="entry name" value="GASTRULA ZINC FINGER PROTEIN XLCGF49.1-LIKE-RELATED"/>
    <property type="match status" value="1"/>
</dbReference>
<evidence type="ECO:0000256" key="9">
    <source>
        <dbReference type="ARBA" id="ARBA00023242"/>
    </source>
</evidence>
<feature type="compositionally biased region" description="Polar residues" evidence="11">
    <location>
        <begin position="102"/>
        <end position="112"/>
    </location>
</feature>
<dbReference type="GeneID" id="113211921"/>
<dbReference type="PROSITE" id="PS00028">
    <property type="entry name" value="ZINC_FINGER_C2H2_1"/>
    <property type="match status" value="7"/>
</dbReference>
<dbReference type="Proteomes" id="UP000504606">
    <property type="component" value="Unplaced"/>
</dbReference>
<evidence type="ECO:0000256" key="10">
    <source>
        <dbReference type="PROSITE-ProRule" id="PRU00042"/>
    </source>
</evidence>
<dbReference type="InterPro" id="IPR013087">
    <property type="entry name" value="Znf_C2H2_type"/>
</dbReference>
<dbReference type="Gene3D" id="3.30.160.60">
    <property type="entry name" value="Classic Zinc Finger"/>
    <property type="match status" value="5"/>
</dbReference>
<feature type="region of interest" description="Disordered" evidence="11">
    <location>
        <begin position="93"/>
        <end position="138"/>
    </location>
</feature>
<comment type="subcellular location">
    <subcellularLocation>
        <location evidence="1">Nucleus</location>
    </subcellularLocation>
</comment>
<dbReference type="PROSITE" id="PS50157">
    <property type="entry name" value="ZINC_FINGER_C2H2_2"/>
    <property type="match status" value="7"/>
</dbReference>
<evidence type="ECO:0000256" key="3">
    <source>
        <dbReference type="ARBA" id="ARBA00022737"/>
    </source>
</evidence>
<protein>
    <submittedName>
        <fullName evidence="14">Gastrula zinc finger protein xFG20-1 isoform X1</fullName>
    </submittedName>
</protein>
<dbReference type="InterPro" id="IPR036236">
    <property type="entry name" value="Znf_C2H2_sf"/>
</dbReference>
<dbReference type="FunFam" id="3.30.160.60:FF:000065">
    <property type="entry name" value="B-cell CLL/lymphoma 6, member B"/>
    <property type="match status" value="1"/>
</dbReference>
<keyword evidence="3" id="KW-0677">Repeat</keyword>
<reference evidence="14" key="1">
    <citation type="submission" date="2025-08" db="UniProtKB">
        <authorList>
            <consortium name="RefSeq"/>
        </authorList>
    </citation>
    <scope>IDENTIFICATION</scope>
    <source>
        <tissue evidence="14">Whole organism</tissue>
    </source>
</reference>
<evidence type="ECO:0000256" key="4">
    <source>
        <dbReference type="ARBA" id="ARBA00022771"/>
    </source>
</evidence>
<feature type="domain" description="C2H2-type" evidence="12">
    <location>
        <begin position="531"/>
        <end position="558"/>
    </location>
</feature>
<dbReference type="RefSeq" id="XP_052126866.1">
    <property type="nucleotide sequence ID" value="XM_052270906.1"/>
</dbReference>
<dbReference type="SUPFAM" id="SSF57667">
    <property type="entry name" value="beta-beta-alpha zinc fingers"/>
    <property type="match status" value="4"/>
</dbReference>
<evidence type="ECO:0000256" key="7">
    <source>
        <dbReference type="ARBA" id="ARBA00023125"/>
    </source>
</evidence>
<dbReference type="OrthoDB" id="10039931at2759"/>
<dbReference type="PANTHER" id="PTHR16515">
    <property type="entry name" value="PR DOMAIN ZINC FINGER PROTEIN"/>
    <property type="match status" value="1"/>
</dbReference>
<feature type="domain" description="C2H2-type" evidence="12">
    <location>
        <begin position="474"/>
        <end position="501"/>
    </location>
</feature>
<feature type="domain" description="C2H2-type" evidence="12">
    <location>
        <begin position="241"/>
        <end position="268"/>
    </location>
</feature>
<name>A0A9C6U3R0_FRAOC</name>
<keyword evidence="2" id="KW-0479">Metal-binding</keyword>
<dbReference type="GO" id="GO:0008270">
    <property type="term" value="F:zinc ion binding"/>
    <property type="evidence" value="ECO:0007669"/>
    <property type="project" value="UniProtKB-KW"/>
</dbReference>
<evidence type="ECO:0000256" key="2">
    <source>
        <dbReference type="ARBA" id="ARBA00022723"/>
    </source>
</evidence>
<keyword evidence="9" id="KW-0539">Nucleus</keyword>
<keyword evidence="8" id="KW-0804">Transcription</keyword>
<dbReference type="AlphaFoldDB" id="A0A9C6U3R0"/>
<evidence type="ECO:0000256" key="11">
    <source>
        <dbReference type="SAM" id="MobiDB-lite"/>
    </source>
</evidence>
<keyword evidence="4 10" id="KW-0863">Zinc-finger</keyword>
<feature type="domain" description="C2H2-type" evidence="12">
    <location>
        <begin position="446"/>
        <end position="473"/>
    </location>
</feature>
<evidence type="ECO:0000259" key="12">
    <source>
        <dbReference type="PROSITE" id="PS50157"/>
    </source>
</evidence>
<feature type="domain" description="C2H2-type" evidence="12">
    <location>
        <begin position="559"/>
        <end position="586"/>
    </location>
</feature>
<dbReference type="FunFam" id="3.30.160.60:FF:000099">
    <property type="entry name" value="Zinc finger protein 79"/>
    <property type="match status" value="1"/>
</dbReference>
<accession>A0A9C6U3R0</accession>
<evidence type="ECO:0000256" key="8">
    <source>
        <dbReference type="ARBA" id="ARBA00023163"/>
    </source>
</evidence>
<feature type="region of interest" description="Disordered" evidence="11">
    <location>
        <begin position="291"/>
        <end position="373"/>
    </location>
</feature>
<evidence type="ECO:0000256" key="5">
    <source>
        <dbReference type="ARBA" id="ARBA00022833"/>
    </source>
</evidence>
<sequence>MYCNYLARCVFHVNIRSCKIANLCIFATRTLEKIEALARPSSRVWCNLLWSQNTYACNFAVWIIEPGAVMYHPTIFTQTLNMDLESALAAMKKNPRGRPPKNSYNQEASSNGLKPRAIRPRPTEELYDSWSPSREEQNQIQGAMDILAARNISVVPVMNPSPASRESSPPLAVTSPGPVPAKTPPEYEDGDTDPDPDMDFAPMFCEVIVGQSDAQGSQPDSELSITPRVVLGSASRLDKCYRCDLCPRSYSSRAGLWYHKKAHSGDKQYSCYVCFKRFSQKSHLEVHIKYHRSRGQAPPWEPDSLDEKPEEGNRGPNSVRRSEEEEVGDAAAVGAEVELEVTRRSLSPNKGSSSFDNGRRGSPRTTPVQRGSDINFAQIFEGSMFKKDDDVAGGAAQEAIRHGSARYNDLIISAIPPSIPASEPRTLQSAQIQALLAKSPKLDKCYKCELCSNTYSSRAGLWYHRKTHLGNKQYTCKLCNQNFTQKGHLQAHMRTHEVEHPYACTHCDATFTDRASLESHMFTHTPGEKPFGCRQCGERFERQLQLIQHERTHAVNKPLKCPHCERSFAHKNNLVNHMRVHRSSADLAKIGL</sequence>
<dbReference type="Pfam" id="PF00096">
    <property type="entry name" value="zf-C2H2"/>
    <property type="match status" value="6"/>
</dbReference>
<dbReference type="SMART" id="SM00355">
    <property type="entry name" value="ZnF_C2H2"/>
    <property type="match status" value="7"/>
</dbReference>
<feature type="compositionally biased region" description="Polar residues" evidence="11">
    <location>
        <begin position="344"/>
        <end position="356"/>
    </location>
</feature>
<organism evidence="13 14">
    <name type="scientific">Frankliniella occidentalis</name>
    <name type="common">Western flower thrips</name>
    <name type="synonym">Euthrips occidentalis</name>
    <dbReference type="NCBI Taxonomy" id="133901"/>
    <lineage>
        <taxon>Eukaryota</taxon>
        <taxon>Metazoa</taxon>
        <taxon>Ecdysozoa</taxon>
        <taxon>Arthropoda</taxon>
        <taxon>Hexapoda</taxon>
        <taxon>Insecta</taxon>
        <taxon>Pterygota</taxon>
        <taxon>Neoptera</taxon>
        <taxon>Paraneoptera</taxon>
        <taxon>Thysanoptera</taxon>
        <taxon>Terebrantia</taxon>
        <taxon>Thripoidea</taxon>
        <taxon>Thripidae</taxon>
        <taxon>Frankliniella</taxon>
    </lineage>
</organism>
<evidence type="ECO:0000313" key="13">
    <source>
        <dbReference type="Proteomes" id="UP000504606"/>
    </source>
</evidence>
<proteinExistence type="predicted"/>
<evidence type="ECO:0000256" key="1">
    <source>
        <dbReference type="ARBA" id="ARBA00004123"/>
    </source>
</evidence>
<feature type="compositionally biased region" description="Acidic residues" evidence="11">
    <location>
        <begin position="186"/>
        <end position="195"/>
    </location>
</feature>
<keyword evidence="7" id="KW-0238">DNA-binding</keyword>
<keyword evidence="5" id="KW-0862">Zinc</keyword>